<dbReference type="AlphaFoldDB" id="A0A7R9GGL0"/>
<keyword evidence="1" id="KW-0227">DNA damage</keyword>
<dbReference type="GO" id="GO:0006289">
    <property type="term" value="P:nucleotide-excision repair"/>
    <property type="evidence" value="ECO:0007669"/>
    <property type="project" value="InterPro"/>
</dbReference>
<keyword evidence="1" id="KW-0805">Transcription regulation</keyword>
<dbReference type="Gene3D" id="3.30.70.1220">
    <property type="entry name" value="TFB5-like"/>
    <property type="match status" value="1"/>
</dbReference>
<accession>A0A7R9GGL0</accession>
<proteinExistence type="inferred from homology"/>
<dbReference type="Proteomes" id="UP000678499">
    <property type="component" value="Unassembled WGS sequence"/>
</dbReference>
<dbReference type="EMBL" id="CAJPEX010003087">
    <property type="protein sequence ID" value="CAG0921828.1"/>
    <property type="molecule type" value="Genomic_DNA"/>
</dbReference>
<dbReference type="OrthoDB" id="354at2759"/>
<keyword evidence="1" id="KW-0804">Transcription</keyword>
<protein>
    <recommendedName>
        <fullName evidence="1">General transcription and DNA repair factor IIH subunit TFB5</fullName>
    </recommendedName>
</protein>
<dbReference type="SUPFAM" id="SSF142897">
    <property type="entry name" value="TFB5-like"/>
    <property type="match status" value="1"/>
</dbReference>
<dbReference type="EMBL" id="OA885124">
    <property type="protein sequence ID" value="CAD7281676.1"/>
    <property type="molecule type" value="Genomic_DNA"/>
</dbReference>
<dbReference type="Pfam" id="PF06331">
    <property type="entry name" value="Tfb5"/>
    <property type="match status" value="1"/>
</dbReference>
<comment type="subcellular location">
    <subcellularLocation>
        <location evidence="1">Nucleus</location>
    </subcellularLocation>
</comment>
<keyword evidence="1" id="KW-0234">DNA repair</keyword>
<evidence type="ECO:0000313" key="3">
    <source>
        <dbReference type="Proteomes" id="UP000678499"/>
    </source>
</evidence>
<name>A0A7R9GGL0_9CRUS</name>
<sequence>MADAEAVNIRELEKEIEGKVLKISVSDFVERLFVIVSEIDKIAAIARVTPGILEGGDSLADLDSTHLFISADVVNELMEKVDEWMDRISAQVLERDD</sequence>
<comment type="function">
    <text evidence="1">In NER, TFIIH acts by opening DNA around the lesion to allow the excision of the damaged oligonucleotide and its replacement by a new DNA fragment. In transcription, TFIIH has an essential role in transcription initiation. When the pre-initiation complex (PIC) has been established, TFIIH is required for promoter opening and promoter escape.</text>
</comment>
<comment type="subunit">
    <text evidence="1">Component of the 7-subunit TFIIH core complex.</text>
</comment>
<reference evidence="2" key="1">
    <citation type="submission" date="2020-11" db="EMBL/GenBank/DDBJ databases">
        <authorList>
            <person name="Tran Van P."/>
        </authorList>
    </citation>
    <scope>NUCLEOTIDE SEQUENCE</scope>
</reference>
<keyword evidence="1" id="KW-0539">Nucleus</keyword>
<organism evidence="2">
    <name type="scientific">Notodromas monacha</name>
    <dbReference type="NCBI Taxonomy" id="399045"/>
    <lineage>
        <taxon>Eukaryota</taxon>
        <taxon>Metazoa</taxon>
        <taxon>Ecdysozoa</taxon>
        <taxon>Arthropoda</taxon>
        <taxon>Crustacea</taxon>
        <taxon>Oligostraca</taxon>
        <taxon>Ostracoda</taxon>
        <taxon>Podocopa</taxon>
        <taxon>Podocopida</taxon>
        <taxon>Cypridocopina</taxon>
        <taxon>Cypridoidea</taxon>
        <taxon>Cyprididae</taxon>
        <taxon>Notodromas</taxon>
    </lineage>
</organism>
<dbReference type="InterPro" id="IPR035935">
    <property type="entry name" value="TFB5-like_sf"/>
</dbReference>
<dbReference type="GO" id="GO:0006367">
    <property type="term" value="P:transcription initiation at RNA polymerase II promoter"/>
    <property type="evidence" value="ECO:0007669"/>
    <property type="project" value="UniProtKB-UniRule"/>
</dbReference>
<comment type="similarity">
    <text evidence="1">Belongs to the TFB5 family.</text>
</comment>
<evidence type="ECO:0000313" key="2">
    <source>
        <dbReference type="EMBL" id="CAD7281676.1"/>
    </source>
</evidence>
<gene>
    <name evidence="2" type="ORF">NMOB1V02_LOCUS9315</name>
</gene>
<keyword evidence="3" id="KW-1185">Reference proteome</keyword>
<dbReference type="InterPro" id="IPR009400">
    <property type="entry name" value="TFIIH_TTDA/Tfb5"/>
</dbReference>
<evidence type="ECO:0000256" key="1">
    <source>
        <dbReference type="RuleBase" id="RU368032"/>
    </source>
</evidence>
<dbReference type="GO" id="GO:0000439">
    <property type="term" value="C:transcription factor TFIIH core complex"/>
    <property type="evidence" value="ECO:0007669"/>
    <property type="project" value="UniProtKB-UniRule"/>
</dbReference>